<gene>
    <name evidence="2" type="ORF">AMTR_s00180p00044050</name>
</gene>
<evidence type="ECO:0000313" key="2">
    <source>
        <dbReference type="EMBL" id="ERN12832.1"/>
    </source>
</evidence>
<reference evidence="3" key="1">
    <citation type="journal article" date="2013" name="Science">
        <title>The Amborella genome and the evolution of flowering plants.</title>
        <authorList>
            <consortium name="Amborella Genome Project"/>
        </authorList>
    </citation>
    <scope>NUCLEOTIDE SEQUENCE [LARGE SCALE GENOMIC DNA]</scope>
</reference>
<dbReference type="Proteomes" id="UP000017836">
    <property type="component" value="Unassembled WGS sequence"/>
</dbReference>
<accession>W1PS41</accession>
<feature type="region of interest" description="Disordered" evidence="1">
    <location>
        <begin position="1"/>
        <end position="75"/>
    </location>
</feature>
<feature type="compositionally biased region" description="Polar residues" evidence="1">
    <location>
        <begin position="46"/>
        <end position="58"/>
    </location>
</feature>
<name>W1PS41_AMBTC</name>
<keyword evidence="3" id="KW-1185">Reference proteome</keyword>
<dbReference type="Gramene" id="ERN12832">
    <property type="protein sequence ID" value="ERN12832"/>
    <property type="gene ID" value="AMTR_s00180p00044050"/>
</dbReference>
<proteinExistence type="predicted"/>
<sequence>MGHLLRRGPADLLSRESPFPNMSASRSPGNVFEKRDGVSFPVSMALSRQNKQSEQTLSPKRRSNSGERLRFHGTHRDFENGRHVTCICLLDMFYED</sequence>
<dbReference type="HOGENOM" id="CLU_2362571_0_0_1"/>
<dbReference type="AlphaFoldDB" id="W1PS41"/>
<organism evidence="2 3">
    <name type="scientific">Amborella trichopoda</name>
    <dbReference type="NCBI Taxonomy" id="13333"/>
    <lineage>
        <taxon>Eukaryota</taxon>
        <taxon>Viridiplantae</taxon>
        <taxon>Streptophyta</taxon>
        <taxon>Embryophyta</taxon>
        <taxon>Tracheophyta</taxon>
        <taxon>Spermatophyta</taxon>
        <taxon>Magnoliopsida</taxon>
        <taxon>Amborellales</taxon>
        <taxon>Amborellaceae</taxon>
        <taxon>Amborella</taxon>
    </lineage>
</organism>
<feature type="compositionally biased region" description="Basic and acidic residues" evidence="1">
    <location>
        <begin position="64"/>
        <end position="75"/>
    </location>
</feature>
<evidence type="ECO:0000313" key="3">
    <source>
        <dbReference type="Proteomes" id="UP000017836"/>
    </source>
</evidence>
<evidence type="ECO:0000256" key="1">
    <source>
        <dbReference type="SAM" id="MobiDB-lite"/>
    </source>
</evidence>
<dbReference type="EMBL" id="KI392602">
    <property type="protein sequence ID" value="ERN12832.1"/>
    <property type="molecule type" value="Genomic_DNA"/>
</dbReference>
<protein>
    <submittedName>
        <fullName evidence="2">Uncharacterized protein</fullName>
    </submittedName>
</protein>